<dbReference type="EMBL" id="CP047344">
    <property type="protein sequence ID" value="QIF96105.1"/>
    <property type="molecule type" value="Genomic_DNA"/>
</dbReference>
<dbReference type="InterPro" id="IPR059206">
    <property type="entry name" value="Sll1717-like"/>
</dbReference>
<dbReference type="NCBIfam" id="NF047389">
    <property type="entry name" value="ATPase_Sll1717"/>
    <property type="match status" value="1"/>
</dbReference>
<dbReference type="Proteomes" id="UP000503287">
    <property type="component" value="Chromosome"/>
</dbReference>
<dbReference type="SUPFAM" id="SSF52540">
    <property type="entry name" value="P-loop containing nucleoside triphosphate hydrolases"/>
    <property type="match status" value="2"/>
</dbReference>
<evidence type="ECO:0000313" key="2">
    <source>
        <dbReference type="Proteomes" id="UP000503287"/>
    </source>
</evidence>
<evidence type="ECO:0000313" key="1">
    <source>
        <dbReference type="EMBL" id="QIF96105.1"/>
    </source>
</evidence>
<accession>A0A6G6SNI9</accession>
<dbReference type="InterPro" id="IPR027417">
    <property type="entry name" value="P-loop_NTPase"/>
</dbReference>
<keyword evidence="2" id="KW-1185">Reference proteome</keyword>
<reference evidence="1 2" key="1">
    <citation type="submission" date="2020-01" db="EMBL/GenBank/DDBJ databases">
        <title>The genomic epidemiology of tigecycline resistance gene tet(X) variants in a swine farm in China.</title>
        <authorList>
            <person name="Peng K."/>
            <person name="Li R."/>
        </authorList>
    </citation>
    <scope>NUCLEOTIDE SEQUENCE [LARGE SCALE GENOMIC DNA]</scope>
    <source>
        <strain evidence="1 2">ZN3</strain>
    </source>
</reference>
<sequence>MDLYKFKSNDQIGSLDAETDHFLSECFLESSVYDTLKKFDNKDIDFVKRIIVGRTGSGKTAILKMLSNDSSIKKSTTIEAESTVFEHINNNVFISKLADSNVDLRVFYKSLWIHVLLVKVIEVVYSNEQTFLEKIQSLGNSKKRKYNLDLAKEYLEHYKDNFFNDKIVAEITEKFQDEVGLSIGNKDTIFGASLKVSDEQVAKIQRETARYVSANLLKKQKELIKFVTEESPDETQSRIIISIDDLDKSWLSNSTIRYDFINALLDAFKELIDLRSVKILISIRTDILMGIYNTNLRQEEKDRSLIIPIEWSRFELSEILDKRIDYLVKHKYASKKEVKFSDIFNFSVKNESASDYILDRTMLRPRDAIDFVNFCLMQGDGRTSLNEDMVIEAEERYYTSRKMALNKEWMSQYPNVLKYIDAISLINIKKFKIEELNKDEILIYVMENSSINNSVDEKIATDIKLLVNVWFTIGIIGIEKTKTLTVYSSFDKPILDITDYNKTFVIHPLFYRV</sequence>
<dbReference type="AlphaFoldDB" id="A0A6G6SNI9"/>
<organism evidence="1 2">
    <name type="scientific">Proteus vulgaris</name>
    <dbReference type="NCBI Taxonomy" id="585"/>
    <lineage>
        <taxon>Bacteria</taxon>
        <taxon>Pseudomonadati</taxon>
        <taxon>Pseudomonadota</taxon>
        <taxon>Gammaproteobacteria</taxon>
        <taxon>Enterobacterales</taxon>
        <taxon>Morganellaceae</taxon>
        <taxon>Proteus</taxon>
    </lineage>
</organism>
<gene>
    <name evidence="1" type="ORF">GTH24_08860</name>
</gene>
<name>A0A6G6SNI9_PROVU</name>
<proteinExistence type="predicted"/>
<protein>
    <submittedName>
        <fullName evidence="1">DNA repair protein</fullName>
    </submittedName>
</protein>